<proteinExistence type="predicted"/>
<name>A0ABV4TXY7_9GAMM</name>
<evidence type="ECO:0008006" key="4">
    <source>
        <dbReference type="Google" id="ProtNLM"/>
    </source>
</evidence>
<gene>
    <name evidence="2" type="ORF">ACERLL_15345</name>
</gene>
<comment type="caution">
    <text evidence="2">The sequence shown here is derived from an EMBL/GenBank/DDBJ whole genome shotgun (WGS) entry which is preliminary data.</text>
</comment>
<feature type="signal peptide" evidence="1">
    <location>
        <begin position="1"/>
        <end position="21"/>
    </location>
</feature>
<evidence type="ECO:0000256" key="1">
    <source>
        <dbReference type="SAM" id="SignalP"/>
    </source>
</evidence>
<evidence type="ECO:0000313" key="3">
    <source>
        <dbReference type="Proteomes" id="UP001575181"/>
    </source>
</evidence>
<evidence type="ECO:0000313" key="2">
    <source>
        <dbReference type="EMBL" id="MFA9462192.1"/>
    </source>
</evidence>
<organism evidence="2 3">
    <name type="scientific">Thiohalorhabdus methylotrophus</name>
    <dbReference type="NCBI Taxonomy" id="3242694"/>
    <lineage>
        <taxon>Bacteria</taxon>
        <taxon>Pseudomonadati</taxon>
        <taxon>Pseudomonadota</taxon>
        <taxon>Gammaproteobacteria</taxon>
        <taxon>Thiohalorhabdales</taxon>
        <taxon>Thiohalorhabdaceae</taxon>
        <taxon>Thiohalorhabdus</taxon>
    </lineage>
</organism>
<dbReference type="RefSeq" id="WP_373656979.1">
    <property type="nucleotide sequence ID" value="NZ_JBGUAW010000011.1"/>
</dbReference>
<protein>
    <recommendedName>
        <fullName evidence="4">Lipoprotein SmpA/OmlA domain-containing protein</fullName>
    </recommendedName>
</protein>
<keyword evidence="1" id="KW-0732">Signal</keyword>
<reference evidence="2 3" key="1">
    <citation type="submission" date="2024-08" db="EMBL/GenBank/DDBJ databases">
        <title>Whole-genome sequencing of halo(alkali)philic microorganisms from hypersaline lakes.</title>
        <authorList>
            <person name="Sorokin D.Y."/>
            <person name="Merkel A.Y."/>
            <person name="Messina E."/>
            <person name="Yakimov M."/>
        </authorList>
    </citation>
    <scope>NUCLEOTIDE SEQUENCE [LARGE SCALE GENOMIC DNA]</scope>
    <source>
        <strain evidence="2 3">Cl-TMA</strain>
    </source>
</reference>
<dbReference type="Proteomes" id="UP001575181">
    <property type="component" value="Unassembled WGS sequence"/>
</dbReference>
<dbReference type="EMBL" id="JBGUAW010000011">
    <property type="protein sequence ID" value="MFA9462192.1"/>
    <property type="molecule type" value="Genomic_DNA"/>
</dbReference>
<accession>A0ABV4TXY7</accession>
<feature type="chain" id="PRO_5047419485" description="Lipoprotein SmpA/OmlA domain-containing protein" evidence="1">
    <location>
        <begin position="22"/>
        <end position="110"/>
    </location>
</feature>
<dbReference type="PROSITE" id="PS51257">
    <property type="entry name" value="PROKAR_LIPOPROTEIN"/>
    <property type="match status" value="1"/>
</dbReference>
<keyword evidence="3" id="KW-1185">Reference proteome</keyword>
<sequence>MIRRLPVLVVLAMLAAGCAQVDVGKDFDLQAFEERVEVGETERTDVRQWLGEPVSTGQVVRPDGTRVEEWTYYYGTGTLPGLSDAQLKMLEIQYRKNGVVDSYKWTGETQ</sequence>